<name>A0A1H3L316_9MICO</name>
<feature type="compositionally biased region" description="Basic and acidic residues" evidence="1">
    <location>
        <begin position="41"/>
        <end position="55"/>
    </location>
</feature>
<dbReference type="Proteomes" id="UP000198891">
    <property type="component" value="Unassembled WGS sequence"/>
</dbReference>
<dbReference type="STRING" id="381665.SAMN05216554_0804"/>
<evidence type="ECO:0008006" key="5">
    <source>
        <dbReference type="Google" id="ProtNLM"/>
    </source>
</evidence>
<evidence type="ECO:0000313" key="3">
    <source>
        <dbReference type="EMBL" id="SDY58750.1"/>
    </source>
</evidence>
<gene>
    <name evidence="3" type="ORF">SAMN05216554_0804</name>
</gene>
<organism evidence="3 4">
    <name type="scientific">Herbiconiux ginsengi</name>
    <dbReference type="NCBI Taxonomy" id="381665"/>
    <lineage>
        <taxon>Bacteria</taxon>
        <taxon>Bacillati</taxon>
        <taxon>Actinomycetota</taxon>
        <taxon>Actinomycetes</taxon>
        <taxon>Micrococcales</taxon>
        <taxon>Microbacteriaceae</taxon>
        <taxon>Herbiconiux</taxon>
    </lineage>
</organism>
<feature type="transmembrane region" description="Helical" evidence="2">
    <location>
        <begin position="78"/>
        <end position="100"/>
    </location>
</feature>
<feature type="region of interest" description="Disordered" evidence="1">
    <location>
        <begin position="25"/>
        <end position="55"/>
    </location>
</feature>
<dbReference type="Pfam" id="PF11303">
    <property type="entry name" value="DUF3105"/>
    <property type="match status" value="1"/>
</dbReference>
<keyword evidence="4" id="KW-1185">Reference proteome</keyword>
<dbReference type="InterPro" id="IPR021454">
    <property type="entry name" value="DUF3105"/>
</dbReference>
<accession>A0A1H3L316</accession>
<keyword evidence="2" id="KW-0472">Membrane</keyword>
<evidence type="ECO:0000313" key="4">
    <source>
        <dbReference type="Proteomes" id="UP000198891"/>
    </source>
</evidence>
<keyword evidence="2" id="KW-0812">Transmembrane</keyword>
<protein>
    <recommendedName>
        <fullName evidence="5">DUF3105 domain-containing protein</fullName>
    </recommendedName>
</protein>
<sequence length="260" mass="27538">MDLPGILEIVVASTPLLAAIEMRAVPPRSDPQRPSNSVPPKAKEQAKKLTVKQERDARRAEKVAAMVAQQKRQRRNRLIGWIIGGVAGVAAIALLVTFVVTSNTPKADPSAISIEGLQTYPGLTANHVDGTVDYAQTPPAGGDHNGVWLNCGVYSEPVPNENAVHDLEHGAVWVTYDPAQVDAGGIETLRSQLPDTYVVLSPFEGLSAPVVASAWGNQVFLDGVDDPRLKDFVAKFWKSADAPEPGAPCTGGLDAPGKVA</sequence>
<proteinExistence type="predicted"/>
<reference evidence="3 4" key="1">
    <citation type="submission" date="2016-10" db="EMBL/GenBank/DDBJ databases">
        <authorList>
            <person name="de Groot N.N."/>
        </authorList>
    </citation>
    <scope>NUCLEOTIDE SEQUENCE [LARGE SCALE GENOMIC DNA]</scope>
    <source>
        <strain evidence="3 4">CGMCC 4.3491</strain>
    </source>
</reference>
<keyword evidence="2" id="KW-1133">Transmembrane helix</keyword>
<dbReference type="EMBL" id="FNPZ01000001">
    <property type="protein sequence ID" value="SDY58750.1"/>
    <property type="molecule type" value="Genomic_DNA"/>
</dbReference>
<evidence type="ECO:0000256" key="1">
    <source>
        <dbReference type="SAM" id="MobiDB-lite"/>
    </source>
</evidence>
<dbReference type="AlphaFoldDB" id="A0A1H3L316"/>
<evidence type="ECO:0000256" key="2">
    <source>
        <dbReference type="SAM" id="Phobius"/>
    </source>
</evidence>